<name>A0A5N3P5A7_9HYPH</name>
<dbReference type="GO" id="GO:0004131">
    <property type="term" value="F:cytosine deaminase activity"/>
    <property type="evidence" value="ECO:0007669"/>
    <property type="project" value="TreeGrafter"/>
</dbReference>
<dbReference type="PANTHER" id="PTHR32027:SF0">
    <property type="entry name" value="CYTOSINE DEAMINASE"/>
    <property type="match status" value="1"/>
</dbReference>
<proteinExistence type="predicted"/>
<dbReference type="Proteomes" id="UP000325684">
    <property type="component" value="Unassembled WGS sequence"/>
</dbReference>
<comment type="caution">
    <text evidence="2">The sequence shown here is derived from an EMBL/GenBank/DDBJ whole genome shotgun (WGS) entry which is preliminary data.</text>
</comment>
<dbReference type="AlphaFoldDB" id="A0A5N3P5A7"/>
<organism evidence="2 3">
    <name type="scientific">Microvirga brassicacearum</name>
    <dbReference type="NCBI Taxonomy" id="2580413"/>
    <lineage>
        <taxon>Bacteria</taxon>
        <taxon>Pseudomonadati</taxon>
        <taxon>Pseudomonadota</taxon>
        <taxon>Alphaproteobacteria</taxon>
        <taxon>Hyphomicrobiales</taxon>
        <taxon>Methylobacteriaceae</taxon>
        <taxon>Microvirga</taxon>
    </lineage>
</organism>
<dbReference type="SUPFAM" id="SSF51556">
    <property type="entry name" value="Metallo-dependent hydrolases"/>
    <property type="match status" value="1"/>
</dbReference>
<sequence length="424" mass="45986">MGLRRGSRPSQRDDTELNLMGSGVCRSVAVPLALIDSDSIFRGRILRDCMIGDLIIRNGIVVGFEPTENEVQGIVTPRLTEAHCHLDKCHTIDRLVVTGGSLLEAISAQEQDKIHWTAEDIRKRAERGLSELFDAGCRFVRTHVDCRLDPSQPSRMPLAWEILGELAQEWRNRLSLQRAALLPIDDCTDAISTRTLARRIAADKGALGAFILDQSVRSEGIATLVRVAGDIGVPLDFHVDESIGTALDGLCRIAEAVISFDYEGPVLCGHACSLMDVNGDNLKRRLDQVAAAGLSIVSLPASNLLLQSRGNGTPDRRGITRVKELMARGIPVSFGSDNVRDAFAPIGRHDPLHSLYLGILGAQLEQPLAQWISCITLNAQIGVEGSAPLLGGARADDLLFWPVPSASELLSIRPSPRSLVLERG</sequence>
<gene>
    <name evidence="2" type="ORF">FEZ63_20885</name>
</gene>
<dbReference type="InterPro" id="IPR032466">
    <property type="entry name" value="Metal_Hydrolase"/>
</dbReference>
<evidence type="ECO:0000313" key="2">
    <source>
        <dbReference type="EMBL" id="KAB0264906.1"/>
    </source>
</evidence>
<dbReference type="InterPro" id="IPR011059">
    <property type="entry name" value="Metal-dep_hydrolase_composite"/>
</dbReference>
<dbReference type="GO" id="GO:0035888">
    <property type="term" value="F:isoguanine deaminase activity"/>
    <property type="evidence" value="ECO:0007669"/>
    <property type="project" value="TreeGrafter"/>
</dbReference>
<accession>A0A5N3P5A7</accession>
<feature type="domain" description="Amidohydrolase 3" evidence="1">
    <location>
        <begin position="215"/>
        <end position="378"/>
    </location>
</feature>
<dbReference type="PANTHER" id="PTHR32027">
    <property type="entry name" value="CYTOSINE DEAMINASE"/>
    <property type="match status" value="1"/>
</dbReference>
<keyword evidence="2" id="KW-0378">Hydrolase</keyword>
<protein>
    <submittedName>
        <fullName evidence="2">Amidohydrolase family protein</fullName>
    </submittedName>
</protein>
<dbReference type="InterPro" id="IPR052349">
    <property type="entry name" value="Metallo-hydrolase_Enzymes"/>
</dbReference>
<dbReference type="GO" id="GO:0006209">
    <property type="term" value="P:cytosine catabolic process"/>
    <property type="evidence" value="ECO:0007669"/>
    <property type="project" value="TreeGrafter"/>
</dbReference>
<dbReference type="Gene3D" id="3.20.20.140">
    <property type="entry name" value="Metal-dependent hydrolases"/>
    <property type="match status" value="1"/>
</dbReference>
<keyword evidence="3" id="KW-1185">Reference proteome</keyword>
<evidence type="ECO:0000259" key="1">
    <source>
        <dbReference type="Pfam" id="PF07969"/>
    </source>
</evidence>
<dbReference type="EMBL" id="VCMV01000054">
    <property type="protein sequence ID" value="KAB0264906.1"/>
    <property type="molecule type" value="Genomic_DNA"/>
</dbReference>
<reference evidence="2 3" key="1">
    <citation type="journal article" date="2019" name="Microorganisms">
        <title>Genome Insights into the Novel Species Microvirga brassicacearum, a Rapeseed Endophyte with Biotechnological Potential.</title>
        <authorList>
            <person name="Jimenez-Gomez A."/>
            <person name="Saati-Santamaria Z."/>
            <person name="Igual J.M."/>
            <person name="Rivas R."/>
            <person name="Mateos P.F."/>
            <person name="Garcia-Fraile P."/>
        </authorList>
    </citation>
    <scope>NUCLEOTIDE SEQUENCE [LARGE SCALE GENOMIC DNA]</scope>
    <source>
        <strain evidence="2 3">CDVBN77</strain>
    </source>
</reference>
<dbReference type="InterPro" id="IPR013108">
    <property type="entry name" value="Amidohydro_3"/>
</dbReference>
<dbReference type="Gene3D" id="2.30.40.10">
    <property type="entry name" value="Urease, subunit C, domain 1"/>
    <property type="match status" value="1"/>
</dbReference>
<dbReference type="Pfam" id="PF07969">
    <property type="entry name" value="Amidohydro_3"/>
    <property type="match status" value="1"/>
</dbReference>
<evidence type="ECO:0000313" key="3">
    <source>
        <dbReference type="Proteomes" id="UP000325684"/>
    </source>
</evidence>
<dbReference type="OrthoDB" id="9815027at2"/>